<organism evidence="22 23">
    <name type="scientific">Monascus purpureus</name>
    <name type="common">Red mold</name>
    <name type="synonym">Monascus anka</name>
    <dbReference type="NCBI Taxonomy" id="5098"/>
    <lineage>
        <taxon>Eukaryota</taxon>
        <taxon>Fungi</taxon>
        <taxon>Dikarya</taxon>
        <taxon>Ascomycota</taxon>
        <taxon>Pezizomycotina</taxon>
        <taxon>Eurotiomycetes</taxon>
        <taxon>Eurotiomycetidae</taxon>
        <taxon>Eurotiales</taxon>
        <taxon>Aspergillaceae</taxon>
        <taxon>Monascus</taxon>
    </lineage>
</organism>
<dbReference type="Pfam" id="PF15901">
    <property type="entry name" value="Sortilin_C"/>
    <property type="match status" value="2"/>
</dbReference>
<dbReference type="InterPro" id="IPR036278">
    <property type="entry name" value="Sialidase_sf"/>
</dbReference>
<feature type="domain" description="VPS10" evidence="21">
    <location>
        <begin position="465"/>
        <end position="1090"/>
    </location>
</feature>
<evidence type="ECO:0000256" key="18">
    <source>
        <dbReference type="ARBA" id="ARBA00031902"/>
    </source>
</evidence>
<evidence type="ECO:0000256" key="12">
    <source>
        <dbReference type="ARBA" id="ARBA00023136"/>
    </source>
</evidence>
<dbReference type="PANTHER" id="PTHR12106">
    <property type="entry name" value="SORTILIN RELATED"/>
    <property type="match status" value="1"/>
</dbReference>
<evidence type="ECO:0000256" key="14">
    <source>
        <dbReference type="ARBA" id="ARBA00023180"/>
    </source>
</evidence>
<sequence length="1906" mass="214276">MQVLPSLEEFQSLPPALRRKLFSNFERFRMRLALVDHGPVHSNTPDPLRSLSCQNETLLWPLENSSDSHRVLRRKLFRSSQRLCKRNSFQLTYLTSPADAQWFRSLPQKIQQTQFSKEEQLLLRQARCHSLIVDAADQALWQVDQNSLRRLSWVGSSFASDTTIAPRPPSAFLDISDDSDTEMNDSFLDSFHWLDDDENLDLSLSDYRVHNPASPPSHHVQPHPSSRLHRNSPSRTSLAGHQPCHRVRSSTSSIDPDAQYYQDPEARLKLRVYLASPQKFDEAVEFGFPALENERLDADQRPANSKPSTYVLTGTFFKDDDSSTFCSENDEKDQSAASRLPSILDSYHDRKSPSVTASFNSCRQSYMPSAKPGAQRYRGQREMTLRMTLTRPDLRTTDLSVFPQSTEDPLKLAALDPADTSSRIWEEEPKQSKPAAAKKKDGPKVTATRVNNEPFGLFYFEDSDTVVFHDLEEASLQCSFDGGEHWEAVQGEDGSMVGQVAAVYRHPYDKHRAYALGTIGRIWITKDQGKTWDPTDIDAIPTPFRPPLSFHGWDSKRVIFEGQDCTGFGCFTRTFYTTDDFKTVLPLRDNVLGCTWAVGHPQFGEYLDVSDEIEDRILCIVPGLKVPFGYANRLIYSDDFFLDDKDGIEVQLEHGRPVTGIISTATVKKYLVAAAKSQGTDELALYVTDDAKIWHRAEFGGHKIEQDAYTILESTNYSIQVDVLTTDYEIGMGVLFTSNSNGTYFTRNIEHTNRNDLGLVDFEKIANIQGIVLVNVVDNWKEVEMGSGDKKIISQISFDDGRTFQPLRVGDKDLHLHSVTAFANVGRVFSSPAPGLVMGVGNIGKHLKDYSEGDLYVSDDAGVTWRRALEGPHKYEFGDQGAVILAVPDDSRTDKIKYSIDHGKEWETLDLKDKIHAKMLITTPDSTSLKFLLVGAIDDGDESESIVYAIDFSGLHERKCGKDDFEKWPARLDEKGEPDCLMGHKQFYTRRKANADCFVDEEFIDPQPIFEPCKCTVEDFECDYNFIRTEDGKNCTPAIPLSYPPSQCQDPSDTYKGPSGWRLIPGNACIREGGMNLDKEIDRPCGETPDVPADGSITVKKNFFKSKTFGEYYYLERQPSNHGNDETVVMRTKSNELYISHDHGKTWEQPLEDEKITEIIPHPYYSDGAFFLTSGKKGYWTVDRGYTVKPFEAPTQKNEEHISVLGFHPKYKDWLIWTGAADCGTGDCHSEAYISKNRGKNWDLLLRYVQKCEFVSREDREESDELLFCEQFEKENRDNPLQLLSSSNLFADSNVHFTDVVDFATMSEFIIVASRDSENQNSLKASASVDGRVFADAEFPINLDVPIQKAYTVLDSSTHAVFLHVTVNNMEGSAYGSLIKSNSNGTSYALSLNAVNRNDDGFVDFEKMQGLEGVAVVNVVGNVESMEEKGAVKRLKTMITHNDGAQWTLLSPPAKDVGGKDFGCSVRNGKPTDKCSLHLHGYTERRDPRDTFSSGSAIGLMMGIGNVGEFLEGRDNSDTFLTCDGGITWKSVKKGRYMWEYGDSGSVIVIVPESTPTKVLYYSINEGDTWEEFQFTDVDMRIDDISTLPSDTSKNFLLWGRELESDDKDKVATINVDFSGLRDRSCRLDENQGDDDDYELWQPSHPLQEDNCLFGYIEQYHRKKPSAQCWNDWRGSHIHSVSHNCTCTRADYECDYNYEPQSDGSCGLVPGLPKPNAIETCYGDPDAVEYWEPTGYRRIPLTTCSGGLNLDHLVSKPCPSKQKEYKKKHGISGVGLFFAIVTPIAVAAAAGYYVYSRWNVKFGEIRLGEEPSSAGGLFSRDFRLIEIPIAIIAGIVAVAKALPLLATSLWRSASGYIRLGRGRGYQRPYLSRASFAARRGDYTSVVEDEDELLGVEDPDGEEDEEA</sequence>
<evidence type="ECO:0000256" key="10">
    <source>
        <dbReference type="ARBA" id="ARBA00022989"/>
    </source>
</evidence>
<feature type="compositionally biased region" description="Low complexity" evidence="19">
    <location>
        <begin position="216"/>
        <end position="225"/>
    </location>
</feature>
<comment type="similarity">
    <text evidence="3">Belongs to the VPS10-related sortilin family.</text>
</comment>
<evidence type="ECO:0000256" key="11">
    <source>
        <dbReference type="ARBA" id="ARBA00023034"/>
    </source>
</evidence>
<evidence type="ECO:0000256" key="7">
    <source>
        <dbReference type="ARBA" id="ARBA00022729"/>
    </source>
</evidence>
<name>A0A507QN34_MONPU</name>
<evidence type="ECO:0000256" key="4">
    <source>
        <dbReference type="ARBA" id="ARBA00015369"/>
    </source>
</evidence>
<feature type="region of interest" description="Disordered" evidence="19">
    <location>
        <begin position="419"/>
        <end position="444"/>
    </location>
</feature>
<evidence type="ECO:0000256" key="15">
    <source>
        <dbReference type="ARBA" id="ARBA00025569"/>
    </source>
</evidence>
<evidence type="ECO:0000256" key="20">
    <source>
        <dbReference type="SAM" id="Phobius"/>
    </source>
</evidence>
<dbReference type="EMBL" id="VIFY01000130">
    <property type="protein sequence ID" value="TQB69918.1"/>
    <property type="molecule type" value="Genomic_DNA"/>
</dbReference>
<feature type="domain" description="VPS10" evidence="21">
    <location>
        <begin position="1126"/>
        <end position="1763"/>
    </location>
</feature>
<keyword evidence="8" id="KW-0677">Repeat</keyword>
<evidence type="ECO:0000313" key="23">
    <source>
        <dbReference type="Proteomes" id="UP000319663"/>
    </source>
</evidence>
<keyword evidence="7" id="KW-0732">Signal</keyword>
<dbReference type="InterPro" id="IPR006581">
    <property type="entry name" value="VPS10"/>
</dbReference>
<dbReference type="InterPro" id="IPR015943">
    <property type="entry name" value="WD40/YVTN_repeat-like_dom_sf"/>
</dbReference>
<comment type="function">
    <text evidence="15">Functions as a sorting receptor in the Golgi compartment required for the intracellular sorting and delivery of soluble vacuolar proteins, like carboxypeptidase Y (CPY) and proteinase A. Executes multiple rounds of sorting by cycling between the late Golgi and a prevacuolar endosome-like compartment.</text>
</comment>
<dbReference type="InterPro" id="IPR031778">
    <property type="entry name" value="Sortilin_N"/>
</dbReference>
<keyword evidence="14" id="KW-0325">Glycoprotein</keyword>
<dbReference type="STRING" id="5098.A0A507QN34"/>
<evidence type="ECO:0000256" key="2">
    <source>
        <dbReference type="ARBA" id="ARBA00004488"/>
    </source>
</evidence>
<evidence type="ECO:0000256" key="13">
    <source>
        <dbReference type="ARBA" id="ARBA00023170"/>
    </source>
</evidence>
<keyword evidence="6 20" id="KW-0812">Transmembrane</keyword>
<keyword evidence="13" id="KW-0675">Receptor</keyword>
<dbReference type="InterPro" id="IPR031777">
    <property type="entry name" value="Sortilin_C"/>
</dbReference>
<evidence type="ECO:0000256" key="6">
    <source>
        <dbReference type="ARBA" id="ARBA00022692"/>
    </source>
</evidence>
<dbReference type="GO" id="GO:0005829">
    <property type="term" value="C:cytosol"/>
    <property type="evidence" value="ECO:0007669"/>
    <property type="project" value="GOC"/>
</dbReference>
<keyword evidence="9" id="KW-0653">Protein transport</keyword>
<dbReference type="GO" id="GO:0016020">
    <property type="term" value="C:membrane"/>
    <property type="evidence" value="ECO:0007669"/>
    <property type="project" value="InterPro"/>
</dbReference>
<dbReference type="SUPFAM" id="SSF50939">
    <property type="entry name" value="Sialidases"/>
    <property type="match status" value="2"/>
</dbReference>
<keyword evidence="11" id="KW-0333">Golgi apparatus</keyword>
<evidence type="ECO:0000313" key="22">
    <source>
        <dbReference type="EMBL" id="TQB69918.1"/>
    </source>
</evidence>
<gene>
    <name evidence="22" type="primary">VPS10</name>
    <name evidence="22" type="ORF">MPDQ_001236</name>
</gene>
<feature type="transmembrane region" description="Helical" evidence="20">
    <location>
        <begin position="1827"/>
        <end position="1850"/>
    </location>
</feature>
<evidence type="ECO:0000256" key="3">
    <source>
        <dbReference type="ARBA" id="ARBA00008251"/>
    </source>
</evidence>
<feature type="compositionally biased region" description="Polar residues" evidence="19">
    <location>
        <begin position="353"/>
        <end position="367"/>
    </location>
</feature>
<evidence type="ECO:0000259" key="21">
    <source>
        <dbReference type="SMART" id="SM00602"/>
    </source>
</evidence>
<dbReference type="FunFam" id="2.10.70.80:FF:000001">
    <property type="entry name" value="Sortilin-related VPS10 domain-containing receptor 1"/>
    <property type="match status" value="1"/>
</dbReference>
<keyword evidence="12 20" id="KW-0472">Membrane</keyword>
<dbReference type="SUPFAM" id="SSF110296">
    <property type="entry name" value="Oligoxyloglucan reducing end-specific cellobiohydrolase"/>
    <property type="match status" value="1"/>
</dbReference>
<keyword evidence="23" id="KW-1185">Reference proteome</keyword>
<dbReference type="Proteomes" id="UP000319663">
    <property type="component" value="Unassembled WGS sequence"/>
</dbReference>
<dbReference type="InterPro" id="IPR050310">
    <property type="entry name" value="VPS10-sortilin"/>
</dbReference>
<feature type="region of interest" description="Disordered" evidence="19">
    <location>
        <begin position="207"/>
        <end position="259"/>
    </location>
</feature>
<evidence type="ECO:0000256" key="5">
    <source>
        <dbReference type="ARBA" id="ARBA00022448"/>
    </source>
</evidence>
<dbReference type="Pfam" id="PF15902">
    <property type="entry name" value="Sortilin-Vps10"/>
    <property type="match status" value="2"/>
</dbReference>
<dbReference type="GO" id="GO:0006896">
    <property type="term" value="P:Golgi to vacuole transport"/>
    <property type="evidence" value="ECO:0007669"/>
    <property type="project" value="TreeGrafter"/>
</dbReference>
<protein>
    <recommendedName>
        <fullName evidence="4">Vacuolar protein sorting/targeting protein 10</fullName>
    </recommendedName>
    <alternativeName>
        <fullName evidence="17">Carboxypeptidase Y receptor</fullName>
    </alternativeName>
    <alternativeName>
        <fullName evidence="16 18">Sortilin VPS10</fullName>
    </alternativeName>
</protein>
<dbReference type="GO" id="GO:0005794">
    <property type="term" value="C:Golgi apparatus"/>
    <property type="evidence" value="ECO:0007669"/>
    <property type="project" value="UniProtKB-SubCell"/>
</dbReference>
<evidence type="ECO:0000256" key="8">
    <source>
        <dbReference type="ARBA" id="ARBA00022737"/>
    </source>
</evidence>
<keyword evidence="5" id="KW-0813">Transport</keyword>
<dbReference type="FunFam" id="3.30.60.270:FF:000005">
    <property type="entry name" value="Sortilin"/>
    <property type="match status" value="2"/>
</dbReference>
<evidence type="ECO:0000256" key="17">
    <source>
        <dbReference type="ARBA" id="ARBA00031354"/>
    </source>
</evidence>
<dbReference type="CDD" id="cd15482">
    <property type="entry name" value="Sialidase_non-viral"/>
    <property type="match status" value="2"/>
</dbReference>
<dbReference type="PANTHER" id="PTHR12106:SF27">
    <property type="entry name" value="SORTILIN-RELATED RECEPTOR"/>
    <property type="match status" value="1"/>
</dbReference>
<dbReference type="Gene3D" id="2.10.70.80">
    <property type="match status" value="2"/>
</dbReference>
<comment type="subcellular location">
    <subcellularLocation>
        <location evidence="1">Golgi apparatus</location>
        <location evidence="1">trans-Golgi network membrane</location>
        <topology evidence="1">Multi-pass membrane protein</topology>
    </subcellularLocation>
    <subcellularLocation>
        <location evidence="2">Prevacuolar compartment membrane</location>
        <topology evidence="2">Multi-pass membrane protein</topology>
    </subcellularLocation>
</comment>
<evidence type="ECO:0000256" key="9">
    <source>
        <dbReference type="ARBA" id="ARBA00022927"/>
    </source>
</evidence>
<dbReference type="GO" id="GO:0006895">
    <property type="term" value="P:Golgi to endosome transport"/>
    <property type="evidence" value="ECO:0007669"/>
    <property type="project" value="TreeGrafter"/>
</dbReference>
<feature type="transmembrane region" description="Helical" evidence="20">
    <location>
        <begin position="1771"/>
        <end position="1795"/>
    </location>
</feature>
<dbReference type="Gene3D" id="3.30.60.270">
    <property type="match status" value="2"/>
</dbReference>
<accession>A0A507QN34</accession>
<comment type="caution">
    <text evidence="22">The sequence shown here is derived from an EMBL/GenBank/DDBJ whole genome shotgun (WGS) entry which is preliminary data.</text>
</comment>
<evidence type="ECO:0000256" key="19">
    <source>
        <dbReference type="SAM" id="MobiDB-lite"/>
    </source>
</evidence>
<evidence type="ECO:0000256" key="1">
    <source>
        <dbReference type="ARBA" id="ARBA00004166"/>
    </source>
</evidence>
<dbReference type="SMART" id="SM00602">
    <property type="entry name" value="VPS10"/>
    <property type="match status" value="2"/>
</dbReference>
<evidence type="ECO:0000256" key="16">
    <source>
        <dbReference type="ARBA" id="ARBA00031250"/>
    </source>
</evidence>
<dbReference type="GO" id="GO:0006623">
    <property type="term" value="P:protein targeting to vacuole"/>
    <property type="evidence" value="ECO:0007669"/>
    <property type="project" value="TreeGrafter"/>
</dbReference>
<feature type="region of interest" description="Disordered" evidence="19">
    <location>
        <begin position="345"/>
        <end position="377"/>
    </location>
</feature>
<dbReference type="Gene3D" id="2.130.10.10">
    <property type="entry name" value="YVTN repeat-like/Quinoprotein amine dehydrogenase"/>
    <property type="match status" value="2"/>
</dbReference>
<proteinExistence type="inferred from homology"/>
<keyword evidence="10 20" id="KW-1133">Transmembrane helix</keyword>
<reference evidence="22 23" key="1">
    <citation type="submission" date="2019-06" db="EMBL/GenBank/DDBJ databases">
        <title>Wine fermentation using esterase from Monascus purpureus.</title>
        <authorList>
            <person name="Geng C."/>
            <person name="Zhang Y."/>
        </authorList>
    </citation>
    <scope>NUCLEOTIDE SEQUENCE [LARGE SCALE GENOMIC DNA]</scope>
    <source>
        <strain evidence="22">HQ1</strain>
    </source>
</reference>